<dbReference type="HAMAP" id="MF_00227">
    <property type="entry name" value="RNase_P"/>
    <property type="match status" value="1"/>
</dbReference>
<dbReference type="Gene3D" id="3.30.230.10">
    <property type="match status" value="1"/>
</dbReference>
<evidence type="ECO:0000313" key="8">
    <source>
        <dbReference type="EMBL" id="MCA0131253.1"/>
    </source>
</evidence>
<dbReference type="InterPro" id="IPR020568">
    <property type="entry name" value="Ribosomal_Su5_D2-typ_SF"/>
</dbReference>
<evidence type="ECO:0000256" key="4">
    <source>
        <dbReference type="ARBA" id="ARBA00022801"/>
    </source>
</evidence>
<dbReference type="PANTHER" id="PTHR33992:SF1">
    <property type="entry name" value="RIBONUCLEASE P PROTEIN COMPONENT"/>
    <property type="match status" value="1"/>
</dbReference>
<proteinExistence type="inferred from homology"/>
<reference evidence="9" key="1">
    <citation type="submission" date="2023-07" db="EMBL/GenBank/DDBJ databases">
        <authorList>
            <person name="Yue Y."/>
        </authorList>
    </citation>
    <scope>NUCLEOTIDE SEQUENCE [LARGE SCALE GENOMIC DNA]</scope>
    <source>
        <strain evidence="9">D23</strain>
    </source>
</reference>
<sequence length="125" mass="14505">MSLKYGKKDKLKSKKLIEQLFAEGDSLTVFPLRLVYLKTNFNDNNNLKAGVSVSKKLHKTAVSRNRIKRLIREAYRLNKSAYFNNSSTSYALMILYIGKKGTTFDEINETMKKLFQKFLDKTLIK</sequence>
<dbReference type="Proteomes" id="UP001198901">
    <property type="component" value="Unassembled WGS sequence"/>
</dbReference>
<evidence type="ECO:0000313" key="9">
    <source>
        <dbReference type="Proteomes" id="UP001198901"/>
    </source>
</evidence>
<dbReference type="EMBL" id="JAIUJR010000001">
    <property type="protein sequence ID" value="MCA0131253.1"/>
    <property type="molecule type" value="Genomic_DNA"/>
</dbReference>
<dbReference type="EC" id="3.1.26.5" evidence="6 7"/>
<dbReference type="PANTHER" id="PTHR33992">
    <property type="entry name" value="RIBONUCLEASE P PROTEIN COMPONENT"/>
    <property type="match status" value="1"/>
</dbReference>
<evidence type="ECO:0000256" key="7">
    <source>
        <dbReference type="NCBIfam" id="TIGR00188"/>
    </source>
</evidence>
<comment type="subunit">
    <text evidence="6">Consists of a catalytic RNA component (M1 or rnpB) and a protein subunit.</text>
</comment>
<evidence type="ECO:0000256" key="3">
    <source>
        <dbReference type="ARBA" id="ARBA00022759"/>
    </source>
</evidence>
<dbReference type="GO" id="GO:0004526">
    <property type="term" value="F:ribonuclease P activity"/>
    <property type="evidence" value="ECO:0007669"/>
    <property type="project" value="UniProtKB-EC"/>
</dbReference>
<keyword evidence="4 6" id="KW-0378">Hydrolase</keyword>
<keyword evidence="2 6" id="KW-0540">Nuclease</keyword>
<protein>
    <recommendedName>
        <fullName evidence="6 7">Ribonuclease P protein component</fullName>
        <shortName evidence="6">RNase P protein</shortName>
        <shortName evidence="6">RNaseP protein</shortName>
        <ecNumber evidence="6 7">3.1.26.5</ecNumber>
    </recommendedName>
    <alternativeName>
        <fullName evidence="6">Protein C5</fullName>
    </alternativeName>
</protein>
<accession>A0ABS7XMP3</accession>
<evidence type="ECO:0000256" key="1">
    <source>
        <dbReference type="ARBA" id="ARBA00022694"/>
    </source>
</evidence>
<organism evidence="8 9">
    <name type="scientific">Winogradskyella alexanderae</name>
    <dbReference type="NCBI Taxonomy" id="2877123"/>
    <lineage>
        <taxon>Bacteria</taxon>
        <taxon>Pseudomonadati</taxon>
        <taxon>Bacteroidota</taxon>
        <taxon>Flavobacteriia</taxon>
        <taxon>Flavobacteriales</taxon>
        <taxon>Flavobacteriaceae</taxon>
        <taxon>Winogradskyella</taxon>
    </lineage>
</organism>
<evidence type="ECO:0000256" key="6">
    <source>
        <dbReference type="HAMAP-Rule" id="MF_00227"/>
    </source>
</evidence>
<comment type="function">
    <text evidence="6">RNaseP catalyzes the removal of the 5'-leader sequence from pre-tRNA to produce the mature 5'-terminus. It can also cleave other RNA substrates such as 4.5S RNA. The protein component plays an auxiliary but essential role in vivo by binding to the 5'-leader sequence and broadening the substrate specificity of the ribozyme.</text>
</comment>
<dbReference type="InterPro" id="IPR014721">
    <property type="entry name" value="Ribsml_uS5_D2-typ_fold_subgr"/>
</dbReference>
<keyword evidence="3 6" id="KW-0255">Endonuclease</keyword>
<dbReference type="SUPFAM" id="SSF54211">
    <property type="entry name" value="Ribosomal protein S5 domain 2-like"/>
    <property type="match status" value="1"/>
</dbReference>
<dbReference type="NCBIfam" id="TIGR00188">
    <property type="entry name" value="rnpA"/>
    <property type="match status" value="1"/>
</dbReference>
<comment type="caution">
    <text evidence="8">The sequence shown here is derived from an EMBL/GenBank/DDBJ whole genome shotgun (WGS) entry which is preliminary data.</text>
</comment>
<keyword evidence="1 6" id="KW-0819">tRNA processing</keyword>
<evidence type="ECO:0000256" key="2">
    <source>
        <dbReference type="ARBA" id="ARBA00022722"/>
    </source>
</evidence>
<evidence type="ECO:0000256" key="5">
    <source>
        <dbReference type="ARBA" id="ARBA00022884"/>
    </source>
</evidence>
<comment type="similarity">
    <text evidence="6">Belongs to the RnpA family.</text>
</comment>
<keyword evidence="5 6" id="KW-0694">RNA-binding</keyword>
<dbReference type="Pfam" id="PF00825">
    <property type="entry name" value="Ribonuclease_P"/>
    <property type="match status" value="1"/>
</dbReference>
<keyword evidence="9" id="KW-1185">Reference proteome</keyword>
<comment type="catalytic activity">
    <reaction evidence="6">
        <text>Endonucleolytic cleavage of RNA, removing 5'-extranucleotides from tRNA precursor.</text>
        <dbReference type="EC" id="3.1.26.5"/>
    </reaction>
</comment>
<name>A0ABS7XMP3_9FLAO</name>
<dbReference type="InterPro" id="IPR000100">
    <property type="entry name" value="RNase_P"/>
</dbReference>
<gene>
    <name evidence="6 8" type="primary">rnpA</name>
    <name evidence="8" type="ORF">LBU54_01560</name>
</gene>